<sequence>MAFKLINGGFLGEMVVIQRRIAWRGSPKPGVPRGWKMCPADFLVSRASPGEVCWVWAYRLGLQASPISPISSFRLVFRLFHAYNSSFNIV</sequence>
<gene>
    <name evidence="1" type="ORF">E3N88_18076</name>
</gene>
<evidence type="ECO:0000313" key="2">
    <source>
        <dbReference type="Proteomes" id="UP000326396"/>
    </source>
</evidence>
<organism evidence="1 2">
    <name type="scientific">Mikania micrantha</name>
    <name type="common">bitter vine</name>
    <dbReference type="NCBI Taxonomy" id="192012"/>
    <lineage>
        <taxon>Eukaryota</taxon>
        <taxon>Viridiplantae</taxon>
        <taxon>Streptophyta</taxon>
        <taxon>Embryophyta</taxon>
        <taxon>Tracheophyta</taxon>
        <taxon>Spermatophyta</taxon>
        <taxon>Magnoliopsida</taxon>
        <taxon>eudicotyledons</taxon>
        <taxon>Gunneridae</taxon>
        <taxon>Pentapetalae</taxon>
        <taxon>asterids</taxon>
        <taxon>campanulids</taxon>
        <taxon>Asterales</taxon>
        <taxon>Asteraceae</taxon>
        <taxon>Asteroideae</taxon>
        <taxon>Heliantheae alliance</taxon>
        <taxon>Eupatorieae</taxon>
        <taxon>Mikania</taxon>
    </lineage>
</organism>
<comment type="caution">
    <text evidence="1">The sequence shown here is derived from an EMBL/GenBank/DDBJ whole genome shotgun (WGS) entry which is preliminary data.</text>
</comment>
<proteinExistence type="predicted"/>
<protein>
    <submittedName>
        <fullName evidence="1">Uncharacterized protein</fullName>
    </submittedName>
</protein>
<evidence type="ECO:0000313" key="1">
    <source>
        <dbReference type="EMBL" id="KAD5318130.1"/>
    </source>
</evidence>
<keyword evidence="2" id="KW-1185">Reference proteome</keyword>
<reference evidence="1 2" key="1">
    <citation type="submission" date="2019-05" db="EMBL/GenBank/DDBJ databases">
        <title>Mikania micrantha, genome provides insights into the molecular mechanism of rapid growth.</title>
        <authorList>
            <person name="Liu B."/>
        </authorList>
    </citation>
    <scope>NUCLEOTIDE SEQUENCE [LARGE SCALE GENOMIC DNA]</scope>
    <source>
        <strain evidence="1">NLD-2019</strain>
        <tissue evidence="1">Leaf</tissue>
    </source>
</reference>
<dbReference type="AlphaFoldDB" id="A0A5N6NV31"/>
<dbReference type="EMBL" id="SZYD01000009">
    <property type="protein sequence ID" value="KAD5318130.1"/>
    <property type="molecule type" value="Genomic_DNA"/>
</dbReference>
<name>A0A5N6NV31_9ASTR</name>
<dbReference type="Proteomes" id="UP000326396">
    <property type="component" value="Linkage Group LG17"/>
</dbReference>
<accession>A0A5N6NV31</accession>